<keyword evidence="1" id="KW-1133">Transmembrane helix</keyword>
<dbReference type="EMBL" id="BMWW01000004">
    <property type="protein sequence ID" value="GGY92940.1"/>
    <property type="molecule type" value="Genomic_DNA"/>
</dbReference>
<keyword evidence="1" id="KW-0812">Transmembrane</keyword>
<reference evidence="3" key="2">
    <citation type="submission" date="2022-12" db="EMBL/GenBank/DDBJ databases">
        <authorList>
            <person name="Sun Q."/>
            <person name="Kim S."/>
        </authorList>
    </citation>
    <scope>NUCLEOTIDE SEQUENCE</scope>
    <source>
        <strain evidence="3">KCTC 12344</strain>
    </source>
</reference>
<dbReference type="InterPro" id="IPR046864">
    <property type="entry name" value="VasX_N"/>
</dbReference>
<accession>A0AA88C928</accession>
<dbReference type="AlphaFoldDB" id="A0AA88C928"/>
<dbReference type="Proteomes" id="UP000619512">
    <property type="component" value="Unassembled WGS sequence"/>
</dbReference>
<dbReference type="RefSeq" id="WP_189568896.1">
    <property type="nucleotide sequence ID" value="NZ_BMWW01000004.1"/>
</dbReference>
<feature type="domain" description="Toxin VasX N-terminal region" evidence="2">
    <location>
        <begin position="6"/>
        <end position="163"/>
    </location>
</feature>
<proteinExistence type="predicted"/>
<evidence type="ECO:0000313" key="4">
    <source>
        <dbReference type="Proteomes" id="UP000619512"/>
    </source>
</evidence>
<organism evidence="3 4">
    <name type="scientific">Pseudoduganella plicata</name>
    <dbReference type="NCBI Taxonomy" id="321984"/>
    <lineage>
        <taxon>Bacteria</taxon>
        <taxon>Pseudomonadati</taxon>
        <taxon>Pseudomonadota</taxon>
        <taxon>Betaproteobacteria</taxon>
        <taxon>Burkholderiales</taxon>
        <taxon>Oxalobacteraceae</taxon>
        <taxon>Telluria group</taxon>
        <taxon>Pseudoduganella</taxon>
    </lineage>
</organism>
<gene>
    <name evidence="3" type="ORF">GCM10007388_27940</name>
</gene>
<keyword evidence="1" id="KW-0472">Membrane</keyword>
<reference evidence="3" key="1">
    <citation type="journal article" date="2014" name="Int. J. Syst. Evol. Microbiol.">
        <title>Complete genome sequence of Corynebacterium casei LMG S-19264T (=DSM 44701T), isolated from a smear-ripened cheese.</title>
        <authorList>
            <consortium name="US DOE Joint Genome Institute (JGI-PGF)"/>
            <person name="Walter F."/>
            <person name="Albersmeier A."/>
            <person name="Kalinowski J."/>
            <person name="Ruckert C."/>
        </authorList>
    </citation>
    <scope>NUCLEOTIDE SEQUENCE</scope>
    <source>
        <strain evidence="3">KCTC 12344</strain>
    </source>
</reference>
<evidence type="ECO:0000259" key="2">
    <source>
        <dbReference type="Pfam" id="PF20249"/>
    </source>
</evidence>
<evidence type="ECO:0000313" key="3">
    <source>
        <dbReference type="EMBL" id="GGY92940.1"/>
    </source>
</evidence>
<comment type="caution">
    <text evidence="3">The sequence shown here is derived from an EMBL/GenBank/DDBJ whole genome shotgun (WGS) entry which is preliminary data.</text>
</comment>
<dbReference type="InterPro" id="IPR048126">
    <property type="entry name" value="Toxin_VasX"/>
</dbReference>
<dbReference type="Pfam" id="PF20249">
    <property type="entry name" value="VasX_N"/>
    <property type="match status" value="1"/>
</dbReference>
<feature type="transmembrane region" description="Helical" evidence="1">
    <location>
        <begin position="779"/>
        <end position="797"/>
    </location>
</feature>
<dbReference type="CDD" id="cd20707">
    <property type="entry name" value="MIX_III"/>
    <property type="match status" value="1"/>
</dbReference>
<sequence>MTRANCSYCGRKGIPLYPVRYAVACPNGAAAVPELSGDFKIVDAPVQIGGARYTLRSLRTGYLYTYEEKRKRLKGYIVLPKGGLWNFPVEYPPNFDAGYLPERCLDPVDISLSHCIDVEPFECELIGNVWIGWSNTAWTPNLIAKLKDNAWRRKHMRCIDVDAMMSGGTAHTAEFDSAIGKIPHFSTRLSDMAKAFAYSNSDVKRELSLRNWGARISSNMRKLRPQGGFVVAVNDPVGITNDLSELTCPTRHSGFDEVAYRAQMCLDLIGAIEHSVRAEARADARILEEIDKTAETRGDISEGEAAAKLWEIIKAGGQRKYEARRDQDKRKYGEAQAGRLRAAEDRAWRDFSTNVSGENILDETRIKQHPQDLQRAVKNFEARGLMLAQAHSGWLTSVQLADWMDGVHDSSDIRSGFAYRESLAQCIGKGVATVACESVLRAWLDKTDATDTRNLYVRALLFNYTEILDAAGPQLMFTDVKIKYLQSIYKGALKKLKKGEEIRLVDRLVWATTNILCDVLTKKSTPAMRGITIASLSILGRATITPYNRSLDNLSKEIIAVAKANGVVFDKPFVHINSASRTVAKTVRLEYEADPTVCRYQLDIEQITKDKNVTTSSVRSVRIMGYETLKKWLSSSDFNVGSVAVVIQLANLGLYGRDFGKGDSFDRGKDAAKVASAAISFVGATVEAVGTCLDKAPQHPLSTFIYEHWTVIKTSNVGKIVTSGKALGAIGGILNASIDVVNGCSAFSEEDFLLAGLYGVSALLGGSLSLAGFWMSAVIFWHLFVAAIVLGIIIGILKKPPLKKWMERCFFSASISQSKIYASVDEELQAYNSIVGAF</sequence>
<protein>
    <recommendedName>
        <fullName evidence="2">Toxin VasX N-terminal region domain-containing protein</fullName>
    </recommendedName>
</protein>
<dbReference type="NCBIfam" id="NF041559">
    <property type="entry name" value="BTH_I2691_fam"/>
    <property type="match status" value="1"/>
</dbReference>
<evidence type="ECO:0000256" key="1">
    <source>
        <dbReference type="SAM" id="Phobius"/>
    </source>
</evidence>
<name>A0AA88C928_9BURK</name>